<dbReference type="EMBL" id="JAKHLF010000002">
    <property type="protein sequence ID" value="MCZ3844320.1"/>
    <property type="molecule type" value="Genomic_DNA"/>
</dbReference>
<dbReference type="AlphaFoldDB" id="A0AAP3GWS6"/>
<evidence type="ECO:0000313" key="1">
    <source>
        <dbReference type="EMBL" id="MCZ3844320.1"/>
    </source>
</evidence>
<dbReference type="GO" id="GO:0003677">
    <property type="term" value="F:DNA binding"/>
    <property type="evidence" value="ECO:0007669"/>
    <property type="project" value="InterPro"/>
</dbReference>
<name>A0AAP3GWS6_9LACO</name>
<dbReference type="Gene3D" id="1.10.260.40">
    <property type="entry name" value="lambda repressor-like DNA-binding domains"/>
    <property type="match status" value="1"/>
</dbReference>
<sequence>MNGKKITWKTARLIAGFSQKDVAKALQKLGISEFMVGYYERKPDKMPMFMASALCHLYEIPISDIFLDFKSTVSRTKRKGE</sequence>
<proteinExistence type="predicted"/>
<gene>
    <name evidence="1" type="ORF">L2422_02110</name>
</gene>
<reference evidence="1" key="1">
    <citation type="submission" date="2022-01" db="EMBL/GenBank/DDBJ databases">
        <title>VMRC isolate genome collection.</title>
        <authorList>
            <person name="France M."/>
            <person name="Rutt L."/>
            <person name="Humphrys M."/>
            <person name="Ravel J."/>
        </authorList>
    </citation>
    <scope>NUCLEOTIDE SEQUENCE</scope>
    <source>
        <strain evidence="1">C0127B5</strain>
    </source>
</reference>
<comment type="caution">
    <text evidence="1">The sequence shown here is derived from an EMBL/GenBank/DDBJ whole genome shotgun (WGS) entry which is preliminary data.</text>
</comment>
<dbReference type="InterPro" id="IPR010982">
    <property type="entry name" value="Lambda_DNA-bd_dom_sf"/>
</dbReference>
<accession>A0AAP3GWS6</accession>
<dbReference type="InterPro" id="IPR001387">
    <property type="entry name" value="Cro/C1-type_HTH"/>
</dbReference>
<dbReference type="RefSeq" id="WP_269255576.1">
    <property type="nucleotide sequence ID" value="NZ_JAKHLF010000002.1"/>
</dbReference>
<dbReference type="SUPFAM" id="SSF47413">
    <property type="entry name" value="lambda repressor-like DNA-binding domains"/>
    <property type="match status" value="1"/>
</dbReference>
<dbReference type="CDD" id="cd00093">
    <property type="entry name" value="HTH_XRE"/>
    <property type="match status" value="1"/>
</dbReference>
<evidence type="ECO:0000313" key="2">
    <source>
        <dbReference type="Proteomes" id="UP001213015"/>
    </source>
</evidence>
<organism evidence="1 2">
    <name type="scientific">Lactobacillus mulieris</name>
    <dbReference type="NCBI Taxonomy" id="2508708"/>
    <lineage>
        <taxon>Bacteria</taxon>
        <taxon>Bacillati</taxon>
        <taxon>Bacillota</taxon>
        <taxon>Bacilli</taxon>
        <taxon>Lactobacillales</taxon>
        <taxon>Lactobacillaceae</taxon>
        <taxon>Lactobacillus</taxon>
    </lineage>
</organism>
<dbReference type="Proteomes" id="UP001213015">
    <property type="component" value="Unassembled WGS sequence"/>
</dbReference>
<protein>
    <submittedName>
        <fullName evidence="1">Helix-turn-helix transcriptional regulator</fullName>
    </submittedName>
</protein>